<dbReference type="InterPro" id="IPR036388">
    <property type="entry name" value="WH-like_DNA-bd_sf"/>
</dbReference>
<proteinExistence type="inferred from homology"/>
<dbReference type="PANTHER" id="PTHR18964:SF149">
    <property type="entry name" value="BIFUNCTIONAL UDP-N-ACETYLGLUCOSAMINE 2-EPIMERASE_N-ACETYLMANNOSAMINE KINASE"/>
    <property type="match status" value="1"/>
</dbReference>
<protein>
    <submittedName>
        <fullName evidence="4">Sugar kinase of the NBD/HSP70 family, may contain an N-terminal HTH domain</fullName>
    </submittedName>
</protein>
<dbReference type="PANTHER" id="PTHR18964">
    <property type="entry name" value="ROK (REPRESSOR, ORF, KINASE) FAMILY"/>
    <property type="match status" value="1"/>
</dbReference>
<name>A0A1M5AUL8_9CLOT</name>
<reference evidence="4 5" key="1">
    <citation type="submission" date="2016-11" db="EMBL/GenBank/DDBJ databases">
        <authorList>
            <person name="Jaros S."/>
            <person name="Januszkiewicz K."/>
            <person name="Wedrychowicz H."/>
        </authorList>
    </citation>
    <scope>NUCLEOTIDE SEQUENCE [LARGE SCALE GENOMIC DNA]</scope>
    <source>
        <strain evidence="4 5">DSM 17459</strain>
    </source>
</reference>
<evidence type="ECO:0000256" key="3">
    <source>
        <dbReference type="ARBA" id="ARBA00022629"/>
    </source>
</evidence>
<evidence type="ECO:0000256" key="2">
    <source>
        <dbReference type="ARBA" id="ARBA00006479"/>
    </source>
</evidence>
<dbReference type="Gene3D" id="3.30.420.40">
    <property type="match status" value="2"/>
</dbReference>
<keyword evidence="4" id="KW-0418">Kinase</keyword>
<evidence type="ECO:0000313" key="5">
    <source>
        <dbReference type="Proteomes" id="UP000184245"/>
    </source>
</evidence>
<dbReference type="InterPro" id="IPR036390">
    <property type="entry name" value="WH_DNA-bd_sf"/>
</dbReference>
<dbReference type="SUPFAM" id="SSF46785">
    <property type="entry name" value="Winged helix' DNA-binding domain"/>
    <property type="match status" value="1"/>
</dbReference>
<sequence>MPVNILETKRMNKARIARFISVQGSTSKAEIANKLNLSMPTTLQNVKELVEAGIVAEEGEYESTGGRKAKALSIVRDAGYAVGVDITNNHITMVIVNTRKEIIQSDRIRRTFQNSIQYYECLEQGIREFIMRAGTEKSKILGIGFSLPGIVDKAQKILIRSHTLNVENVSFRDLESSLGLPCELENDANSAACAELDDKITNAVYLSLSNTIGGAICLRGQLYKGENFRSGEFGHMVIERDGRTCYCGKRGCIDAYCSAKILQDYAGGSLEDFFEKVRRQDAEVQEVWNDYLDSLAIAVTNLRMAFDCSIVLGGYVGGYLEEFMPELAKRVLQDNKFDLDTSYLKTGKYKFEASAYGATLGFVDSFFDHV</sequence>
<dbReference type="OrthoDB" id="9796533at2"/>
<dbReference type="AlphaFoldDB" id="A0A1M5AUL8"/>
<dbReference type="GO" id="GO:0016301">
    <property type="term" value="F:kinase activity"/>
    <property type="evidence" value="ECO:0007669"/>
    <property type="project" value="UniProtKB-KW"/>
</dbReference>
<dbReference type="GO" id="GO:0042732">
    <property type="term" value="P:D-xylose metabolic process"/>
    <property type="evidence" value="ECO:0007669"/>
    <property type="project" value="UniProtKB-KW"/>
</dbReference>
<comment type="similarity">
    <text evidence="2">Belongs to the ROK (NagC/XylR) family.</text>
</comment>
<keyword evidence="3" id="KW-0859">Xylose metabolism</keyword>
<comment type="function">
    <text evidence="1">Transcriptional repressor of xylose-utilizing enzymes.</text>
</comment>
<dbReference type="EMBL" id="FQVI01000022">
    <property type="protein sequence ID" value="SHF33905.1"/>
    <property type="molecule type" value="Genomic_DNA"/>
</dbReference>
<organism evidence="4 5">
    <name type="scientific">Lactonifactor longoviformis DSM 17459</name>
    <dbReference type="NCBI Taxonomy" id="1122155"/>
    <lineage>
        <taxon>Bacteria</taxon>
        <taxon>Bacillati</taxon>
        <taxon>Bacillota</taxon>
        <taxon>Clostridia</taxon>
        <taxon>Eubacteriales</taxon>
        <taxon>Clostridiaceae</taxon>
        <taxon>Lactonifactor</taxon>
    </lineage>
</organism>
<dbReference type="Proteomes" id="UP000184245">
    <property type="component" value="Unassembled WGS sequence"/>
</dbReference>
<dbReference type="RefSeq" id="WP_072853798.1">
    <property type="nucleotide sequence ID" value="NZ_FQVI01000022.1"/>
</dbReference>
<keyword evidence="5" id="KW-1185">Reference proteome</keyword>
<dbReference type="STRING" id="1122155.SAMN02745158_03351"/>
<dbReference type="Pfam" id="PF00480">
    <property type="entry name" value="ROK"/>
    <property type="match status" value="1"/>
</dbReference>
<evidence type="ECO:0000256" key="1">
    <source>
        <dbReference type="ARBA" id="ARBA00002486"/>
    </source>
</evidence>
<dbReference type="Pfam" id="PF13412">
    <property type="entry name" value="HTH_24"/>
    <property type="match status" value="1"/>
</dbReference>
<dbReference type="Gene3D" id="1.10.10.10">
    <property type="entry name" value="Winged helix-like DNA-binding domain superfamily/Winged helix DNA-binding domain"/>
    <property type="match status" value="1"/>
</dbReference>
<accession>A0A1M5AUL8</accession>
<dbReference type="SUPFAM" id="SSF53067">
    <property type="entry name" value="Actin-like ATPase domain"/>
    <property type="match status" value="1"/>
</dbReference>
<keyword evidence="4" id="KW-0808">Transferase</keyword>
<dbReference type="InterPro" id="IPR043129">
    <property type="entry name" value="ATPase_NBD"/>
</dbReference>
<dbReference type="InterPro" id="IPR000600">
    <property type="entry name" value="ROK"/>
</dbReference>
<evidence type="ECO:0000313" key="4">
    <source>
        <dbReference type="EMBL" id="SHF33905.1"/>
    </source>
</evidence>
<keyword evidence="3" id="KW-0119">Carbohydrate metabolism</keyword>
<gene>
    <name evidence="4" type="ORF">SAMN02745158_03351</name>
</gene>